<dbReference type="RefSeq" id="XP_056692448.1">
    <property type="nucleotide sequence ID" value="XM_056836470.1"/>
</dbReference>
<name>A0ABM3RA14_SPIOL</name>
<sequence>MVRTVRPNYPQQEDEEDDAEDVATGTDTSSHREGKSADQKPSNYRSKHSETEQRRRSKINERFQILKELIPPNDQKRDKASLLLEVIEYIQFLQDKIQVYEGPYQQQAWSQEATKLIPWRANHGPVDNFANHSQAMKNGFLDENTSVQSMTAIQGAVESEFSGEFAYRVDHHPAGPVNPVVPLNVPLAPCSFPPARAILPIETVASHPHGSSGADGSIILTEERTFERGSSSVSDVYSQGLLKRLTQELQTYGVDLSQANISIQLDVGKGGNSGSNAIGPSTEDVDSRSPNNQPVSPAVEVSTKDSIQTAKRLRTGES</sequence>
<evidence type="ECO:0000313" key="8">
    <source>
        <dbReference type="RefSeq" id="XP_056692448.1"/>
    </source>
</evidence>
<keyword evidence="2" id="KW-0805">Transcription regulation</keyword>
<evidence type="ECO:0000313" key="7">
    <source>
        <dbReference type="Proteomes" id="UP000813463"/>
    </source>
</evidence>
<feature type="compositionally biased region" description="Basic and acidic residues" evidence="5">
    <location>
        <begin position="47"/>
        <end position="58"/>
    </location>
</feature>
<organism evidence="7 8">
    <name type="scientific">Spinacia oleracea</name>
    <name type="common">Spinach</name>
    <dbReference type="NCBI Taxonomy" id="3562"/>
    <lineage>
        <taxon>Eukaryota</taxon>
        <taxon>Viridiplantae</taxon>
        <taxon>Streptophyta</taxon>
        <taxon>Embryophyta</taxon>
        <taxon>Tracheophyta</taxon>
        <taxon>Spermatophyta</taxon>
        <taxon>Magnoliopsida</taxon>
        <taxon>eudicotyledons</taxon>
        <taxon>Gunneridae</taxon>
        <taxon>Pentapetalae</taxon>
        <taxon>Caryophyllales</taxon>
        <taxon>Chenopodiaceae</taxon>
        <taxon>Chenopodioideae</taxon>
        <taxon>Anserineae</taxon>
        <taxon>Spinacia</taxon>
    </lineage>
</organism>
<dbReference type="SMART" id="SM00353">
    <property type="entry name" value="HLH"/>
    <property type="match status" value="1"/>
</dbReference>
<proteinExistence type="predicted"/>
<evidence type="ECO:0000259" key="6">
    <source>
        <dbReference type="PROSITE" id="PS50888"/>
    </source>
</evidence>
<dbReference type="CDD" id="cd11453">
    <property type="entry name" value="bHLH_AtBIM_like"/>
    <property type="match status" value="1"/>
</dbReference>
<reference evidence="7" key="1">
    <citation type="journal article" date="2021" name="Nat. Commun.">
        <title>Genomic analyses provide insights into spinach domestication and the genetic basis of agronomic traits.</title>
        <authorList>
            <person name="Cai X."/>
            <person name="Sun X."/>
            <person name="Xu C."/>
            <person name="Sun H."/>
            <person name="Wang X."/>
            <person name="Ge C."/>
            <person name="Zhang Z."/>
            <person name="Wang Q."/>
            <person name="Fei Z."/>
            <person name="Jiao C."/>
            <person name="Wang Q."/>
        </authorList>
    </citation>
    <scope>NUCLEOTIDE SEQUENCE [LARGE SCALE GENOMIC DNA]</scope>
    <source>
        <strain evidence="7">cv. Varoflay</strain>
    </source>
</reference>
<feature type="compositionally biased region" description="Basic and acidic residues" evidence="5">
    <location>
        <begin position="29"/>
        <end position="38"/>
    </location>
</feature>
<reference evidence="8" key="2">
    <citation type="submission" date="2025-08" db="UniProtKB">
        <authorList>
            <consortium name="RefSeq"/>
        </authorList>
    </citation>
    <scope>IDENTIFICATION</scope>
    <source>
        <tissue evidence="8">Leaf</tissue>
    </source>
</reference>
<evidence type="ECO:0000256" key="1">
    <source>
        <dbReference type="ARBA" id="ARBA00004123"/>
    </source>
</evidence>
<protein>
    <submittedName>
        <fullName evidence="8">Transcription factor BIM2 isoform X1</fullName>
    </submittedName>
</protein>
<dbReference type="InterPro" id="IPR011598">
    <property type="entry name" value="bHLH_dom"/>
</dbReference>
<accession>A0ABM3RA14</accession>
<keyword evidence="3" id="KW-0804">Transcription</keyword>
<dbReference type="Gene3D" id="4.10.280.10">
    <property type="entry name" value="Helix-loop-helix DNA-binding domain"/>
    <property type="match status" value="1"/>
</dbReference>
<feature type="domain" description="BHLH" evidence="6">
    <location>
        <begin position="43"/>
        <end position="93"/>
    </location>
</feature>
<evidence type="ECO:0000256" key="5">
    <source>
        <dbReference type="SAM" id="MobiDB-lite"/>
    </source>
</evidence>
<evidence type="ECO:0000256" key="4">
    <source>
        <dbReference type="ARBA" id="ARBA00023242"/>
    </source>
</evidence>
<keyword evidence="4" id="KW-0539">Nucleus</keyword>
<feature type="region of interest" description="Disordered" evidence="5">
    <location>
        <begin position="266"/>
        <end position="318"/>
    </location>
</feature>
<dbReference type="PANTHER" id="PTHR46412:SF6">
    <property type="entry name" value="TRANSCRIPTION FACTOR BIM2"/>
    <property type="match status" value="1"/>
</dbReference>
<feature type="compositionally biased region" description="Acidic residues" evidence="5">
    <location>
        <begin position="12"/>
        <end position="21"/>
    </location>
</feature>
<dbReference type="SUPFAM" id="SSF47459">
    <property type="entry name" value="HLH, helix-loop-helix DNA-binding domain"/>
    <property type="match status" value="1"/>
</dbReference>
<comment type="subcellular location">
    <subcellularLocation>
        <location evidence="1">Nucleus</location>
    </subcellularLocation>
</comment>
<gene>
    <name evidence="8" type="primary">LOC110799506</name>
</gene>
<dbReference type="PROSITE" id="PS50888">
    <property type="entry name" value="BHLH"/>
    <property type="match status" value="1"/>
</dbReference>
<dbReference type="InterPro" id="IPR044295">
    <property type="entry name" value="BIM1/2/3"/>
</dbReference>
<keyword evidence="7" id="KW-1185">Reference proteome</keyword>
<evidence type="ECO:0000256" key="2">
    <source>
        <dbReference type="ARBA" id="ARBA00023015"/>
    </source>
</evidence>
<dbReference type="Pfam" id="PF00010">
    <property type="entry name" value="HLH"/>
    <property type="match status" value="1"/>
</dbReference>
<dbReference type="GeneID" id="110799506"/>
<dbReference type="Proteomes" id="UP000813463">
    <property type="component" value="Chromosome 1"/>
</dbReference>
<dbReference type="InterPro" id="IPR036638">
    <property type="entry name" value="HLH_DNA-bd_sf"/>
</dbReference>
<dbReference type="PANTHER" id="PTHR46412">
    <property type="entry name" value="BES1-INTERACTING MYC-LIKE PROTEIN"/>
    <property type="match status" value="1"/>
</dbReference>
<feature type="region of interest" description="Disordered" evidence="5">
    <location>
        <begin position="1"/>
        <end position="58"/>
    </location>
</feature>
<evidence type="ECO:0000256" key="3">
    <source>
        <dbReference type="ARBA" id="ARBA00023163"/>
    </source>
</evidence>